<reference evidence="3 4" key="1">
    <citation type="submission" date="2022-04" db="EMBL/GenBank/DDBJ databases">
        <title>Genome diversity in the genus Frankia.</title>
        <authorList>
            <person name="Carlos-Shanley C."/>
            <person name="Hahn D."/>
        </authorList>
    </citation>
    <scope>NUCLEOTIDE SEQUENCE [LARGE SCALE GENOMIC DNA]</scope>
    <source>
        <strain evidence="3 4">Ag45/Mut15</strain>
    </source>
</reference>
<dbReference type="Gene3D" id="3.40.50.1820">
    <property type="entry name" value="alpha/beta hydrolase"/>
    <property type="match status" value="1"/>
</dbReference>
<proteinExistence type="predicted"/>
<dbReference type="InterPro" id="IPR029058">
    <property type="entry name" value="AB_hydrolase_fold"/>
</dbReference>
<accession>A0ABT0JU92</accession>
<dbReference type="InterPro" id="IPR050955">
    <property type="entry name" value="Plant_Biomass_Hydrol_Est"/>
</dbReference>
<name>A0ABT0JU92_9ACTN</name>
<sequence length="369" mass="37571">MTSVPAVRRHRIAAVWLLSLLIPPLLAVTGCNTASGSRRGGVAPGPTPSATATAGPDALERSGRGIPLRITLPPPGTPEPYPLIVALHSLHYDGTDPKTNWDLDGLARAAGLAVVYPDGIGKAWNAGTCCDVASARNIDDVGYLRALIAHISENYPIDRGRVSLVGLSNGGMLAYRYACEHGDEIAGIAVVSASRQVTRCQPAAPLTLVVIHGGADQHVPYAGTLWSPVLNTAITPVEQSMAPMRAADGCAQPDAPGDTILTDGYGVPLRSSQAAIPDGLSVSVGGDGTAGATGAAGATGTAPATSSGAGGPVIRREAPCSASARVVEYLMPTMGHGWPPRTGEGTFATAGVIWNLLAPARSARAGPRL</sequence>
<dbReference type="EMBL" id="JALKFT010000003">
    <property type="protein sequence ID" value="MCK9875113.1"/>
    <property type="molecule type" value="Genomic_DNA"/>
</dbReference>
<keyword evidence="1" id="KW-0732">Signal</keyword>
<dbReference type="PANTHER" id="PTHR43037:SF1">
    <property type="entry name" value="BLL1128 PROTEIN"/>
    <property type="match status" value="1"/>
</dbReference>
<protein>
    <submittedName>
        <fullName evidence="3">Plasmid partitioning protein</fullName>
    </submittedName>
</protein>
<dbReference type="PANTHER" id="PTHR43037">
    <property type="entry name" value="UNNAMED PRODUCT-RELATED"/>
    <property type="match status" value="1"/>
</dbReference>
<evidence type="ECO:0000313" key="4">
    <source>
        <dbReference type="Proteomes" id="UP001201873"/>
    </source>
</evidence>
<gene>
    <name evidence="3" type="ORF">MXD59_04825</name>
</gene>
<keyword evidence="4" id="KW-1185">Reference proteome</keyword>
<feature type="region of interest" description="Disordered" evidence="2">
    <location>
        <begin position="36"/>
        <end position="58"/>
    </location>
</feature>
<dbReference type="Proteomes" id="UP001201873">
    <property type="component" value="Unassembled WGS sequence"/>
</dbReference>
<comment type="caution">
    <text evidence="3">The sequence shown here is derived from an EMBL/GenBank/DDBJ whole genome shotgun (WGS) entry which is preliminary data.</text>
</comment>
<organism evidence="3 4">
    <name type="scientific">Frankia umida</name>
    <dbReference type="NCBI Taxonomy" id="573489"/>
    <lineage>
        <taxon>Bacteria</taxon>
        <taxon>Bacillati</taxon>
        <taxon>Actinomycetota</taxon>
        <taxon>Actinomycetes</taxon>
        <taxon>Frankiales</taxon>
        <taxon>Frankiaceae</taxon>
        <taxon>Frankia</taxon>
    </lineage>
</organism>
<dbReference type="SUPFAM" id="SSF53474">
    <property type="entry name" value="alpha/beta-Hydrolases"/>
    <property type="match status" value="1"/>
</dbReference>
<evidence type="ECO:0000256" key="1">
    <source>
        <dbReference type="ARBA" id="ARBA00022729"/>
    </source>
</evidence>
<evidence type="ECO:0000256" key="2">
    <source>
        <dbReference type="SAM" id="MobiDB-lite"/>
    </source>
</evidence>
<feature type="compositionally biased region" description="Low complexity" evidence="2">
    <location>
        <begin position="292"/>
        <end position="307"/>
    </location>
</feature>
<evidence type="ECO:0000313" key="3">
    <source>
        <dbReference type="EMBL" id="MCK9875113.1"/>
    </source>
</evidence>
<feature type="region of interest" description="Disordered" evidence="2">
    <location>
        <begin position="292"/>
        <end position="315"/>
    </location>
</feature>